<evidence type="ECO:0008006" key="4">
    <source>
        <dbReference type="Google" id="ProtNLM"/>
    </source>
</evidence>
<dbReference type="Proteomes" id="UP000032066">
    <property type="component" value="Unassembled WGS sequence"/>
</dbReference>
<feature type="signal peptide" evidence="1">
    <location>
        <begin position="1"/>
        <end position="27"/>
    </location>
</feature>
<dbReference type="OrthoDB" id="9815928at2"/>
<keyword evidence="1" id="KW-0732">Signal</keyword>
<sequence>MNRTHRWTAAPALALLGALLLGTPAVAAPVTDTGTTRAQGLRAADAPKLSRAEEIRRAKVWLTANNGKPVPYSQKETWSDGYRQDCSGYASMALRLPKSGPNTVALKNDGWTKAIKMSELRQGDLVIKANSSDPDHRHVVIFDSWDNGKHTSYHAYEQAGGVGTRHTSHTYGLKDGDNYHAYRPVNLTD</sequence>
<dbReference type="Gene3D" id="3.90.1720.10">
    <property type="entry name" value="endopeptidase domain like (from Nostoc punctiforme)"/>
    <property type="match status" value="1"/>
</dbReference>
<protein>
    <recommendedName>
        <fullName evidence="4">NlpC/P60 domain-containing protein</fullName>
    </recommendedName>
</protein>
<proteinExistence type="predicted"/>
<dbReference type="InterPro" id="IPR038765">
    <property type="entry name" value="Papain-like_cys_pep_sf"/>
</dbReference>
<dbReference type="EMBL" id="JXZB01000001">
    <property type="protein sequence ID" value="KIQ66180.1"/>
    <property type="molecule type" value="Genomic_DNA"/>
</dbReference>
<feature type="chain" id="PRO_5002217476" description="NlpC/P60 domain-containing protein" evidence="1">
    <location>
        <begin position="28"/>
        <end position="189"/>
    </location>
</feature>
<organism evidence="2 3">
    <name type="scientific">Kitasatospora griseola</name>
    <name type="common">Streptomyces griseolosporeus</name>
    <dbReference type="NCBI Taxonomy" id="2064"/>
    <lineage>
        <taxon>Bacteria</taxon>
        <taxon>Bacillati</taxon>
        <taxon>Actinomycetota</taxon>
        <taxon>Actinomycetes</taxon>
        <taxon>Kitasatosporales</taxon>
        <taxon>Streptomycetaceae</taxon>
        <taxon>Kitasatospora</taxon>
    </lineage>
</organism>
<name>A0A0D0NDA9_KITGR</name>
<dbReference type="PATRIC" id="fig|2064.6.peg.81"/>
<dbReference type="SUPFAM" id="SSF54001">
    <property type="entry name" value="Cysteine proteinases"/>
    <property type="match status" value="1"/>
</dbReference>
<accession>A0A0D0NDA9</accession>
<dbReference type="RefSeq" id="WP_043907188.1">
    <property type="nucleotide sequence ID" value="NZ_JXZB01000001.1"/>
</dbReference>
<comment type="caution">
    <text evidence="2">The sequence shown here is derived from an EMBL/GenBank/DDBJ whole genome shotgun (WGS) entry which is preliminary data.</text>
</comment>
<dbReference type="AlphaFoldDB" id="A0A0D0NDA9"/>
<evidence type="ECO:0000256" key="1">
    <source>
        <dbReference type="SAM" id="SignalP"/>
    </source>
</evidence>
<gene>
    <name evidence="2" type="ORF">TR51_00325</name>
</gene>
<dbReference type="STRING" id="2064.TR51_00325"/>
<reference evidence="2 3" key="1">
    <citation type="submission" date="2015-02" db="EMBL/GenBank/DDBJ databases">
        <title>Draft genome sequence of Kitasatospora griseola MF730-N6, a bafilomycin, terpentecin and satosporin producer.</title>
        <authorList>
            <person name="Arens J.C."/>
            <person name="Haltli B."/>
            <person name="Kerr R.G."/>
        </authorList>
    </citation>
    <scope>NUCLEOTIDE SEQUENCE [LARGE SCALE GENOMIC DNA]</scope>
    <source>
        <strain evidence="2 3">MF730-N6</strain>
    </source>
</reference>
<evidence type="ECO:0000313" key="3">
    <source>
        <dbReference type="Proteomes" id="UP000032066"/>
    </source>
</evidence>
<evidence type="ECO:0000313" key="2">
    <source>
        <dbReference type="EMBL" id="KIQ66180.1"/>
    </source>
</evidence>
<keyword evidence="3" id="KW-1185">Reference proteome</keyword>